<protein>
    <submittedName>
        <fullName evidence="4">Uncharacterized protein</fullName>
    </submittedName>
</protein>
<evidence type="ECO:0000256" key="3">
    <source>
        <dbReference type="SAM" id="MobiDB-lite"/>
    </source>
</evidence>
<gene>
    <name evidence="4" type="ORF">F2Q69_00053855</name>
</gene>
<sequence>MVVFQTHEKEKIVTDERRRLRRSRRRLRFLRQKIDRKPPQRTTRALLTASPPSSLELSVRRPIESMHKRRRLSRSSRRLLPLELDRCEDGAQSACSEATTNRADHPTARPPGVKASKGACGKRPMVDHPGVTQFQNMVSIKEKDMAIKKKDMALKERLSKMGLLGNLISKTEPLSKYEEALKQKLITEMLVICVVVVDRNRICDMKQATRFLLKSEEAREVTGVSRLLSSSSSVLVAGGGLAVKRHGLASKPVRTVNLSVKSRQTDYFEKQRFGDSSSSSQNGEGGPARFYVGHSISKGKAALTVEPRTPEFVSLDSGAFKLSKDGFLLLQFAPAAGVRQYDWSKKGETLESDEISEDVPSPSRQCNGQISFSTTECKAEFLQGIQNRGALNFLYYMKTGTCKCGVISPRSDVGVKEIECWTARLLPSETGTILLLWEWRFDVADEISMGRLTISDAWWV</sequence>
<dbReference type="Proteomes" id="UP000712600">
    <property type="component" value="Unassembled WGS sequence"/>
</dbReference>
<accession>A0A8S9MZR6</accession>
<reference evidence="4" key="1">
    <citation type="submission" date="2019-12" db="EMBL/GenBank/DDBJ databases">
        <title>Genome sequencing and annotation of Brassica cretica.</title>
        <authorList>
            <person name="Studholme D.J."/>
            <person name="Sarris P."/>
        </authorList>
    </citation>
    <scope>NUCLEOTIDE SEQUENCE</scope>
    <source>
        <strain evidence="4">PFS-109/04</strain>
        <tissue evidence="4">Leaf</tissue>
    </source>
</reference>
<proteinExistence type="inferred from homology"/>
<feature type="region of interest" description="Disordered" evidence="3">
    <location>
        <begin position="95"/>
        <end position="128"/>
    </location>
</feature>
<keyword evidence="2" id="KW-0809">Transit peptide</keyword>
<evidence type="ECO:0000313" key="5">
    <source>
        <dbReference type="Proteomes" id="UP000712600"/>
    </source>
</evidence>
<dbReference type="EMBL" id="QGKX02002183">
    <property type="protein sequence ID" value="KAF3489605.1"/>
    <property type="molecule type" value="Genomic_DNA"/>
</dbReference>
<organism evidence="4 5">
    <name type="scientific">Brassica cretica</name>
    <name type="common">Mustard</name>
    <dbReference type="NCBI Taxonomy" id="69181"/>
    <lineage>
        <taxon>Eukaryota</taxon>
        <taxon>Viridiplantae</taxon>
        <taxon>Streptophyta</taxon>
        <taxon>Embryophyta</taxon>
        <taxon>Tracheophyta</taxon>
        <taxon>Spermatophyta</taxon>
        <taxon>Magnoliopsida</taxon>
        <taxon>eudicotyledons</taxon>
        <taxon>Gunneridae</taxon>
        <taxon>Pentapetalae</taxon>
        <taxon>rosids</taxon>
        <taxon>malvids</taxon>
        <taxon>Brassicales</taxon>
        <taxon>Brassicaceae</taxon>
        <taxon>Brassiceae</taxon>
        <taxon>Brassica</taxon>
    </lineage>
</organism>
<dbReference type="PANTHER" id="PTHR31745:SF2">
    <property type="entry name" value="SINGLE-STRANDED DNA-BINDING PROTEIN WHY1, CHLOROPLASTIC"/>
    <property type="match status" value="1"/>
</dbReference>
<dbReference type="InterPro" id="IPR009044">
    <property type="entry name" value="ssDNA-bd_transcriptional_reg"/>
</dbReference>
<dbReference type="AlphaFoldDB" id="A0A8S9MZR6"/>
<dbReference type="Gene3D" id="3.30.1490.10">
    <property type="match status" value="1"/>
</dbReference>
<dbReference type="InterPro" id="IPR013742">
    <property type="entry name" value="Whirly"/>
</dbReference>
<comment type="similarity">
    <text evidence="1">Belongs to the Whirly family.</text>
</comment>
<dbReference type="GO" id="GO:0006355">
    <property type="term" value="P:regulation of DNA-templated transcription"/>
    <property type="evidence" value="ECO:0007669"/>
    <property type="project" value="InterPro"/>
</dbReference>
<dbReference type="GO" id="GO:0006952">
    <property type="term" value="P:defense response"/>
    <property type="evidence" value="ECO:0007669"/>
    <property type="project" value="InterPro"/>
</dbReference>
<dbReference type="Gene3D" id="2.30.31.10">
    <property type="entry name" value="Transcriptional Coactivator Pc4, Chain A"/>
    <property type="match status" value="1"/>
</dbReference>
<dbReference type="PANTHER" id="PTHR31745">
    <property type="entry name" value="SINGLE-STRANDED DNA-BINDING PROTEIN WHY2, MITOCHONDRIAL"/>
    <property type="match status" value="1"/>
</dbReference>
<comment type="caution">
    <text evidence="4">The sequence shown here is derived from an EMBL/GenBank/DDBJ whole genome shotgun (WGS) entry which is preliminary data.</text>
</comment>
<evidence type="ECO:0000256" key="1">
    <source>
        <dbReference type="ARBA" id="ARBA00006061"/>
    </source>
</evidence>
<evidence type="ECO:0000256" key="2">
    <source>
        <dbReference type="ARBA" id="ARBA00022946"/>
    </source>
</evidence>
<dbReference type="Pfam" id="PF08536">
    <property type="entry name" value="Whirly"/>
    <property type="match status" value="1"/>
</dbReference>
<evidence type="ECO:0000313" key="4">
    <source>
        <dbReference type="EMBL" id="KAF3489605.1"/>
    </source>
</evidence>
<dbReference type="SUPFAM" id="SSF54447">
    <property type="entry name" value="ssDNA-binding transcriptional regulator domain"/>
    <property type="match status" value="1"/>
</dbReference>
<name>A0A8S9MZR6_BRACR</name>
<dbReference type="GO" id="GO:0003697">
    <property type="term" value="F:single-stranded DNA binding"/>
    <property type="evidence" value="ECO:0007669"/>
    <property type="project" value="InterPro"/>
</dbReference>